<dbReference type="AlphaFoldDB" id="A0A6M8U3F7"/>
<protein>
    <submittedName>
        <fullName evidence="2">Uncharacterized protein</fullName>
    </submittedName>
</protein>
<reference evidence="2 3" key="1">
    <citation type="submission" date="2020-06" db="EMBL/GenBank/DDBJ databases">
        <title>Genome sequence of Paramixta manurensis strain PD-1.</title>
        <authorList>
            <person name="Lee C.W."/>
            <person name="Kim J."/>
        </authorList>
    </citation>
    <scope>NUCLEOTIDE SEQUENCE [LARGE SCALE GENOMIC DNA]</scope>
    <source>
        <strain evidence="2 3">PD-1</strain>
    </source>
</reference>
<dbReference type="EMBL" id="CP054212">
    <property type="protein sequence ID" value="QKJ85248.1"/>
    <property type="molecule type" value="Genomic_DNA"/>
</dbReference>
<evidence type="ECO:0000313" key="2">
    <source>
        <dbReference type="EMBL" id="QKJ85248.1"/>
    </source>
</evidence>
<dbReference type="KEGG" id="pmak:PMPD1_0265"/>
<keyword evidence="3" id="KW-1185">Reference proteome</keyword>
<keyword evidence="1" id="KW-0732">Signal</keyword>
<organism evidence="2 3">
    <name type="scientific">Paramixta manurensis</name>
    <dbReference type="NCBI Taxonomy" id="2740817"/>
    <lineage>
        <taxon>Bacteria</taxon>
        <taxon>Pseudomonadati</taxon>
        <taxon>Pseudomonadota</taxon>
        <taxon>Gammaproteobacteria</taxon>
        <taxon>Enterobacterales</taxon>
        <taxon>Erwiniaceae</taxon>
        <taxon>Paramixta</taxon>
    </lineage>
</organism>
<accession>A0A6M8U3F7</accession>
<sequence>MYTKAFLALLCTLASPGVYAQPYQGLSAFSTPETGVNIFNEPGLRADIKALLKENYHQYMGNFEAFADPKVLDDGGLLIDAWLRHLRLQNASALVIRPDGRLYTAWVVPDNAKIMYFTNDHNMKGIQPDIAEWAKRFEDVSFQDRERPKPFVDVVPDVLYFHSPKFSVKIIFSCGDRYHICNNVAYVEKNKSGGLIVAVIGKAIRDTCDAVACPVNYYRFENKNTHKIYVIDVKDSSLTISTNGNVLVHEKGKLSDKPE</sequence>
<name>A0A6M8U3F7_9GAMM</name>
<dbReference type="Proteomes" id="UP000505325">
    <property type="component" value="Chromosome"/>
</dbReference>
<gene>
    <name evidence="2" type="ORF">PMPD1_0265</name>
</gene>
<proteinExistence type="predicted"/>
<evidence type="ECO:0000313" key="3">
    <source>
        <dbReference type="Proteomes" id="UP000505325"/>
    </source>
</evidence>
<evidence type="ECO:0000256" key="1">
    <source>
        <dbReference type="SAM" id="SignalP"/>
    </source>
</evidence>
<feature type="chain" id="PRO_5026660967" evidence="1">
    <location>
        <begin position="21"/>
        <end position="259"/>
    </location>
</feature>
<feature type="signal peptide" evidence="1">
    <location>
        <begin position="1"/>
        <end position="20"/>
    </location>
</feature>
<dbReference type="RefSeq" id="WP_173632363.1">
    <property type="nucleotide sequence ID" value="NZ_CP054212.1"/>
</dbReference>